<organism evidence="2 3">
    <name type="scientific">Tessaracoccus flavescens</name>
    <dbReference type="NCBI Taxonomy" id="399497"/>
    <lineage>
        <taxon>Bacteria</taxon>
        <taxon>Bacillati</taxon>
        <taxon>Actinomycetota</taxon>
        <taxon>Actinomycetes</taxon>
        <taxon>Propionibacteriales</taxon>
        <taxon>Propionibacteriaceae</taxon>
        <taxon>Tessaracoccus</taxon>
    </lineage>
</organism>
<proteinExistence type="predicted"/>
<reference evidence="2" key="2">
    <citation type="submission" date="2021-09" db="EMBL/GenBank/DDBJ databases">
        <authorList>
            <person name="Gilroy R."/>
        </authorList>
    </citation>
    <scope>NUCLEOTIDE SEQUENCE</scope>
    <source>
        <strain evidence="2">ChiGjej3B3-7470</strain>
    </source>
</reference>
<dbReference type="EMBL" id="DYZF01000214">
    <property type="protein sequence ID" value="HJE52001.1"/>
    <property type="molecule type" value="Genomic_DNA"/>
</dbReference>
<reference evidence="2" key="1">
    <citation type="journal article" date="2021" name="PeerJ">
        <title>Extensive microbial diversity within the chicken gut microbiome revealed by metagenomics and culture.</title>
        <authorList>
            <person name="Gilroy R."/>
            <person name="Ravi A."/>
            <person name="Getino M."/>
            <person name="Pursley I."/>
            <person name="Horton D.L."/>
            <person name="Alikhan N.F."/>
            <person name="Baker D."/>
            <person name="Gharbi K."/>
            <person name="Hall N."/>
            <person name="Watson M."/>
            <person name="Adriaenssens E.M."/>
            <person name="Foster-Nyarko E."/>
            <person name="Jarju S."/>
            <person name="Secka A."/>
            <person name="Antonio M."/>
            <person name="Oren A."/>
            <person name="Chaudhuri R.R."/>
            <person name="La Ragione R."/>
            <person name="Hildebrand F."/>
            <person name="Pallen M.J."/>
        </authorList>
    </citation>
    <scope>NUCLEOTIDE SEQUENCE</scope>
    <source>
        <strain evidence="2">ChiGjej3B3-7470</strain>
    </source>
</reference>
<protein>
    <submittedName>
        <fullName evidence="2">Uncharacterized protein</fullName>
    </submittedName>
</protein>
<evidence type="ECO:0000313" key="3">
    <source>
        <dbReference type="Proteomes" id="UP000712713"/>
    </source>
</evidence>
<evidence type="ECO:0000313" key="2">
    <source>
        <dbReference type="EMBL" id="HJE52001.1"/>
    </source>
</evidence>
<dbReference type="AlphaFoldDB" id="A0A921EQP0"/>
<accession>A0A921EQP0</accession>
<name>A0A921EQP0_9ACTN</name>
<feature type="region of interest" description="Disordered" evidence="1">
    <location>
        <begin position="21"/>
        <end position="67"/>
    </location>
</feature>
<sequence>MTEQFPINAAATEQRIVEELTGKTPQVEQHHAPDSREAGDPVEPATPDDELQVGGRVEAEDPTLGED</sequence>
<gene>
    <name evidence="2" type="ORF">K8V15_08500</name>
</gene>
<evidence type="ECO:0000256" key="1">
    <source>
        <dbReference type="SAM" id="MobiDB-lite"/>
    </source>
</evidence>
<dbReference type="Proteomes" id="UP000712713">
    <property type="component" value="Unassembled WGS sequence"/>
</dbReference>
<comment type="caution">
    <text evidence="2">The sequence shown here is derived from an EMBL/GenBank/DDBJ whole genome shotgun (WGS) entry which is preliminary data.</text>
</comment>
<feature type="compositionally biased region" description="Basic and acidic residues" evidence="1">
    <location>
        <begin position="28"/>
        <end position="39"/>
    </location>
</feature>